<evidence type="ECO:0000313" key="2">
    <source>
        <dbReference type="EMBL" id="CAG4982735.1"/>
    </source>
</evidence>
<feature type="compositionally biased region" description="Basic and acidic residues" evidence="1">
    <location>
        <begin position="682"/>
        <end position="691"/>
    </location>
</feature>
<evidence type="ECO:0000313" key="3">
    <source>
        <dbReference type="Proteomes" id="UP000691718"/>
    </source>
</evidence>
<dbReference type="AlphaFoldDB" id="A0A8S3WU61"/>
<organism evidence="2 3">
    <name type="scientific">Parnassius apollo</name>
    <name type="common">Apollo butterfly</name>
    <name type="synonym">Papilio apollo</name>
    <dbReference type="NCBI Taxonomy" id="110799"/>
    <lineage>
        <taxon>Eukaryota</taxon>
        <taxon>Metazoa</taxon>
        <taxon>Ecdysozoa</taxon>
        <taxon>Arthropoda</taxon>
        <taxon>Hexapoda</taxon>
        <taxon>Insecta</taxon>
        <taxon>Pterygota</taxon>
        <taxon>Neoptera</taxon>
        <taxon>Endopterygota</taxon>
        <taxon>Lepidoptera</taxon>
        <taxon>Glossata</taxon>
        <taxon>Ditrysia</taxon>
        <taxon>Papilionoidea</taxon>
        <taxon>Papilionidae</taxon>
        <taxon>Parnassiinae</taxon>
        <taxon>Parnassini</taxon>
        <taxon>Parnassius</taxon>
        <taxon>Parnassius</taxon>
    </lineage>
</organism>
<accession>A0A8S3WU61</accession>
<reference evidence="2" key="1">
    <citation type="submission" date="2021-04" db="EMBL/GenBank/DDBJ databases">
        <authorList>
            <person name="Tunstrom K."/>
        </authorList>
    </citation>
    <scope>NUCLEOTIDE SEQUENCE</scope>
</reference>
<feature type="compositionally biased region" description="Polar residues" evidence="1">
    <location>
        <begin position="579"/>
        <end position="589"/>
    </location>
</feature>
<gene>
    <name evidence="2" type="ORF">PAPOLLO_LOCUS10511</name>
</gene>
<dbReference type="Proteomes" id="UP000691718">
    <property type="component" value="Unassembled WGS sequence"/>
</dbReference>
<sequence length="704" mass="77219">MKTRARDGDLIAFAPVLFAFAFVTRSAFSQSQLSAGRPSRVFLPAVFLSAAAGWRPVRVMAAQPTRPPPNNLLFRGSPPSLPNILLLPNNNAHDTQECTSGCTVLSQIKDGDALQQINNVGVPTYEELLDNQVDHNEGFCVQSDNLLRRTHSFDISDIYTSYDKEELVASISRHRRSEPDLSKYGLFVEAEVALECRPMQPSPLVLNNPFYDGSYALDPTLLNQPMIVMPDNYLAFEDSFVPTWDYKPEFVSNRELNPEYYETLPIIPSNDPWSVYGNDNTNFEYYSPQFDLPIEDGIQYMRLNDLEIALPQYMSLPAVPIIETLKNESKENIKSNVQTEINNNSIQQTDTNFTEKPDVVPNVQTAELLPSSAVIVNNPPTTESDKACYNETLNNKEASRSEESLNADISYDVTSSLAFLPSSKSSQIAAHGADNTSDDTSSCSTDYHEASALDLAHSLGELSSCSESTDFSQSRDDTSPIPTQGPKNIVSSEGKKKENEYNGPYALASDKTLAKLPLCQLPSIPHHDRLPTKPPPVPNNSPYVESMDNGLKNCNSQKEVNIEPVVNKSNKSPGLKPYYNQSESSSNNKNINALNVSQKLPQPPSVPPAWLSKTLSGDGAANVQKNLPQICIQNTEGQAKAVEKSSKASQQGVVKGSGTAAAHPQPSCSFAPPIPPHGSQLRPDKQPKEVEVSQNFSIDLGHVT</sequence>
<evidence type="ECO:0000256" key="1">
    <source>
        <dbReference type="SAM" id="MobiDB-lite"/>
    </source>
</evidence>
<name>A0A8S3WU61_PARAO</name>
<proteinExistence type="predicted"/>
<dbReference type="EMBL" id="CAJQZP010000746">
    <property type="protein sequence ID" value="CAG4982735.1"/>
    <property type="molecule type" value="Genomic_DNA"/>
</dbReference>
<feature type="region of interest" description="Disordered" evidence="1">
    <location>
        <begin position="524"/>
        <end position="552"/>
    </location>
</feature>
<comment type="caution">
    <text evidence="2">The sequence shown here is derived from an EMBL/GenBank/DDBJ whole genome shotgun (WGS) entry which is preliminary data.</text>
</comment>
<dbReference type="OrthoDB" id="283111at2759"/>
<feature type="region of interest" description="Disordered" evidence="1">
    <location>
        <begin position="465"/>
        <end position="502"/>
    </location>
</feature>
<protein>
    <submittedName>
        <fullName evidence="2">(apollo) hypothetical protein</fullName>
    </submittedName>
</protein>
<feature type="compositionally biased region" description="Polar residues" evidence="1">
    <location>
        <begin position="480"/>
        <end position="491"/>
    </location>
</feature>
<feature type="region of interest" description="Disordered" evidence="1">
    <location>
        <begin position="567"/>
        <end position="589"/>
    </location>
</feature>
<feature type="region of interest" description="Disordered" evidence="1">
    <location>
        <begin position="643"/>
        <end position="704"/>
    </location>
</feature>
<keyword evidence="3" id="KW-1185">Reference proteome</keyword>